<keyword evidence="3" id="KW-0460">Magnesium</keyword>
<evidence type="ECO:0000313" key="5">
    <source>
        <dbReference type="Proteomes" id="UP000193409"/>
    </source>
</evidence>
<dbReference type="InterPro" id="IPR036412">
    <property type="entry name" value="HAD-like_sf"/>
</dbReference>
<dbReference type="SFLD" id="SFLDS00003">
    <property type="entry name" value="Haloacid_Dehalogenase"/>
    <property type="match status" value="1"/>
</dbReference>
<dbReference type="SUPFAM" id="SSF56784">
    <property type="entry name" value="HAD-like"/>
    <property type="match status" value="1"/>
</dbReference>
<reference evidence="4 5" key="1">
    <citation type="submission" date="2017-03" db="EMBL/GenBank/DDBJ databases">
        <authorList>
            <person name="Afonso C.L."/>
            <person name="Miller P.J."/>
            <person name="Scott M.A."/>
            <person name="Spackman E."/>
            <person name="Goraichik I."/>
            <person name="Dimitrov K.M."/>
            <person name="Suarez D.L."/>
            <person name="Swayne D.E."/>
        </authorList>
    </citation>
    <scope>NUCLEOTIDE SEQUENCE [LARGE SCALE GENOMIC DNA]</scope>
    <source>
        <strain evidence="4 5">CECT 7680</strain>
    </source>
</reference>
<dbReference type="GO" id="GO:0050531">
    <property type="term" value="F:mannosyl-3-phosphoglycerate phosphatase activity"/>
    <property type="evidence" value="ECO:0007669"/>
    <property type="project" value="UniProtKB-EC"/>
</dbReference>
<dbReference type="EMBL" id="FWFQ01000018">
    <property type="protein sequence ID" value="SLN49553.1"/>
    <property type="molecule type" value="Genomic_DNA"/>
</dbReference>
<organism evidence="4 5">
    <name type="scientific">Pseudoruegeria aquimaris</name>
    <dbReference type="NCBI Taxonomy" id="393663"/>
    <lineage>
        <taxon>Bacteria</taxon>
        <taxon>Pseudomonadati</taxon>
        <taxon>Pseudomonadota</taxon>
        <taxon>Alphaproteobacteria</taxon>
        <taxon>Rhodobacterales</taxon>
        <taxon>Roseobacteraceae</taxon>
        <taxon>Pseudoruegeria</taxon>
    </lineage>
</organism>
<dbReference type="EC" id="3.1.3.70" evidence="4"/>
<dbReference type="GO" id="GO:0000287">
    <property type="term" value="F:magnesium ion binding"/>
    <property type="evidence" value="ECO:0007669"/>
    <property type="project" value="TreeGrafter"/>
</dbReference>
<dbReference type="InterPro" id="IPR006381">
    <property type="entry name" value="HAD-SF-IIB-MPGP"/>
</dbReference>
<evidence type="ECO:0000256" key="1">
    <source>
        <dbReference type="ARBA" id="ARBA00022723"/>
    </source>
</evidence>
<name>A0A1Y5T0Z8_9RHOB</name>
<dbReference type="PANTHER" id="PTHR10000">
    <property type="entry name" value="PHOSPHOSERINE PHOSPHATASE"/>
    <property type="match status" value="1"/>
</dbReference>
<dbReference type="SFLD" id="SFLDG01142">
    <property type="entry name" value="C2.B.2:_Mannosyl-3-phosphoglyc"/>
    <property type="match status" value="1"/>
</dbReference>
<dbReference type="NCBIfam" id="TIGR01486">
    <property type="entry name" value="HAD-SF-IIB-MPGP"/>
    <property type="match status" value="1"/>
</dbReference>
<dbReference type="InterPro" id="IPR006379">
    <property type="entry name" value="HAD-SF_hydro_IIB"/>
</dbReference>
<keyword evidence="2 4" id="KW-0378">Hydrolase</keyword>
<dbReference type="RefSeq" id="WP_085869100.1">
    <property type="nucleotide sequence ID" value="NZ_FWFQ01000018.1"/>
</dbReference>
<dbReference type="GO" id="GO:0005829">
    <property type="term" value="C:cytosol"/>
    <property type="evidence" value="ECO:0007669"/>
    <property type="project" value="TreeGrafter"/>
</dbReference>
<dbReference type="Proteomes" id="UP000193409">
    <property type="component" value="Unassembled WGS sequence"/>
</dbReference>
<dbReference type="PANTHER" id="PTHR10000:SF8">
    <property type="entry name" value="HAD SUPERFAMILY HYDROLASE-LIKE, TYPE 3"/>
    <property type="match status" value="1"/>
</dbReference>
<dbReference type="Gene3D" id="3.30.980.20">
    <property type="entry name" value="Putative mannosyl-3-phosphoglycerate phosphatase, domain 2"/>
    <property type="match status" value="1"/>
</dbReference>
<dbReference type="SFLD" id="SFLDG01140">
    <property type="entry name" value="C2.B:_Phosphomannomutase_and_P"/>
    <property type="match status" value="1"/>
</dbReference>
<dbReference type="Gene3D" id="3.40.50.1000">
    <property type="entry name" value="HAD superfamily/HAD-like"/>
    <property type="match status" value="1"/>
</dbReference>
<dbReference type="OrthoDB" id="193379at2"/>
<protein>
    <submittedName>
        <fullName evidence="4">Glucosyl-3-phosphoglycerate/mannosyl-3-phosphoglycerate phosphatase</fullName>
        <ecNumber evidence="4">3.1.3.70</ecNumber>
    </submittedName>
</protein>
<gene>
    <name evidence="4" type="primary">gpgP</name>
    <name evidence="4" type="ORF">PSA7680_02552</name>
</gene>
<keyword evidence="5" id="KW-1185">Reference proteome</keyword>
<sequence length="269" mass="27989">MPANPPFLVVTDLDGTLLDHESYDARPAEPALARLQAAGIPVVLASSKTAAEMAPLRAALGLARFPAIVENGAGLLPSGAGAAEGDADYRRLRAALDDLPPALRAPFRGFADMSVPEIAALTGLPEEDAALAARRQFSEPGAWGGDESLLAAFLEELSRRGVSAREGGRFLTLSFGASKADRLAEIAQAYPGAGIIALGDAPNDREMLEAADIAVVVANPHRPPLAPLAQEGTRPVIRTEAPGPQGWNAAIHQILETRGLSSTRSRSDG</sequence>
<dbReference type="NCBIfam" id="TIGR01484">
    <property type="entry name" value="HAD-SF-IIB"/>
    <property type="match status" value="1"/>
</dbReference>
<dbReference type="GO" id="GO:0051479">
    <property type="term" value="P:mannosylglycerate biosynthetic process"/>
    <property type="evidence" value="ECO:0007669"/>
    <property type="project" value="InterPro"/>
</dbReference>
<keyword evidence="1" id="KW-0479">Metal-binding</keyword>
<dbReference type="Pfam" id="PF08282">
    <property type="entry name" value="Hydrolase_3"/>
    <property type="match status" value="2"/>
</dbReference>
<dbReference type="InterPro" id="IPR023214">
    <property type="entry name" value="HAD_sf"/>
</dbReference>
<evidence type="ECO:0000256" key="3">
    <source>
        <dbReference type="ARBA" id="ARBA00022842"/>
    </source>
</evidence>
<proteinExistence type="predicted"/>
<evidence type="ECO:0000313" key="4">
    <source>
        <dbReference type="EMBL" id="SLN49553.1"/>
    </source>
</evidence>
<evidence type="ECO:0000256" key="2">
    <source>
        <dbReference type="ARBA" id="ARBA00022801"/>
    </source>
</evidence>
<dbReference type="AlphaFoldDB" id="A0A1Y5T0Z8"/>
<accession>A0A1Y5T0Z8</accession>